<reference evidence="5 6" key="1">
    <citation type="submission" date="2021-05" db="EMBL/GenBank/DDBJ databases">
        <title>Roseococcus sp. XZZS9, whole genome shotgun sequencing project.</title>
        <authorList>
            <person name="Zhao G."/>
            <person name="Shen L."/>
        </authorList>
    </citation>
    <scope>NUCLEOTIDE SEQUENCE [LARGE SCALE GENOMIC DNA]</scope>
    <source>
        <strain evidence="5 6">XZZS9</strain>
    </source>
</reference>
<dbReference type="PANTHER" id="PTHR30024">
    <property type="entry name" value="ALIPHATIC SULFONATES-BINDING PROTEIN-RELATED"/>
    <property type="match status" value="1"/>
</dbReference>
<comment type="subcellular location">
    <subcellularLocation>
        <location evidence="1">Periplasm</location>
    </subcellularLocation>
</comment>
<evidence type="ECO:0000256" key="2">
    <source>
        <dbReference type="ARBA" id="ARBA00010742"/>
    </source>
</evidence>
<dbReference type="SUPFAM" id="SSF53850">
    <property type="entry name" value="Periplasmic binding protein-like II"/>
    <property type="match status" value="1"/>
</dbReference>
<evidence type="ECO:0000313" key="5">
    <source>
        <dbReference type="EMBL" id="MBS7813665.1"/>
    </source>
</evidence>
<dbReference type="Gene3D" id="3.40.190.10">
    <property type="entry name" value="Periplasmic binding protein-like II"/>
    <property type="match status" value="2"/>
</dbReference>
<accession>A0ABS5QKU5</accession>
<evidence type="ECO:0000256" key="4">
    <source>
        <dbReference type="SAM" id="SignalP"/>
    </source>
</evidence>
<dbReference type="RefSeq" id="WP_213672373.1">
    <property type="nucleotide sequence ID" value="NZ_JAHCDA010000006.1"/>
</dbReference>
<dbReference type="PANTHER" id="PTHR30024:SF47">
    <property type="entry name" value="TAURINE-BINDING PERIPLASMIC PROTEIN"/>
    <property type="match status" value="1"/>
</dbReference>
<dbReference type="EMBL" id="JAHCDA010000006">
    <property type="protein sequence ID" value="MBS7813665.1"/>
    <property type="molecule type" value="Genomic_DNA"/>
</dbReference>
<comment type="caution">
    <text evidence="5">The sequence shown here is derived from an EMBL/GenBank/DDBJ whole genome shotgun (WGS) entry which is preliminary data.</text>
</comment>
<gene>
    <name evidence="5" type="ORF">KHU32_22180</name>
</gene>
<keyword evidence="6" id="KW-1185">Reference proteome</keyword>
<dbReference type="Pfam" id="PF13379">
    <property type="entry name" value="NMT1_2"/>
    <property type="match status" value="1"/>
</dbReference>
<keyword evidence="3 4" id="KW-0732">Signal</keyword>
<feature type="chain" id="PRO_5047330327" evidence="4">
    <location>
        <begin position="25"/>
        <end position="327"/>
    </location>
</feature>
<name>A0ABS5QKU5_9PROT</name>
<proteinExistence type="inferred from homology"/>
<sequence>MRRRTFSALALAAAALPAPFVARAAVPVPVRVTLPGSGSAGSIWRPLFAALPPEVLDGIDLQWIGGNPGQLQMQLVAGTLDVGVFGALGLAEMAARGSDIVIFGPALNNHGRWLVPASSPYQKPEDLIGKRIAALAEASETFKAARIASAVSGIDIRREMSVVFGPPTANQALFERGDVDGILTLEPSATRLIGQGAREIARVGDLWRRGTGETEVPFLVGLAAQRRWVEQNRAIATQLARAFVIVNRITREDPARVASLHGAFGIRETERKAIELLPSRLADVYGVAWNDTVFASIDRQIEVARGLGLIPALPDRPLYDRTPLTGA</sequence>
<evidence type="ECO:0000256" key="3">
    <source>
        <dbReference type="ARBA" id="ARBA00022729"/>
    </source>
</evidence>
<organism evidence="5 6">
    <name type="scientific">Roseococcus pinisoli</name>
    <dbReference type="NCBI Taxonomy" id="2835040"/>
    <lineage>
        <taxon>Bacteria</taxon>
        <taxon>Pseudomonadati</taxon>
        <taxon>Pseudomonadota</taxon>
        <taxon>Alphaproteobacteria</taxon>
        <taxon>Acetobacterales</taxon>
        <taxon>Roseomonadaceae</taxon>
        <taxon>Roseococcus</taxon>
    </lineage>
</organism>
<feature type="signal peptide" evidence="4">
    <location>
        <begin position="1"/>
        <end position="24"/>
    </location>
</feature>
<protein>
    <submittedName>
        <fullName evidence="5">ABC transporter substrate-binding protein</fullName>
    </submittedName>
</protein>
<evidence type="ECO:0000313" key="6">
    <source>
        <dbReference type="Proteomes" id="UP000766336"/>
    </source>
</evidence>
<dbReference type="Proteomes" id="UP000766336">
    <property type="component" value="Unassembled WGS sequence"/>
</dbReference>
<evidence type="ECO:0000256" key="1">
    <source>
        <dbReference type="ARBA" id="ARBA00004418"/>
    </source>
</evidence>
<comment type="similarity">
    <text evidence="2">Belongs to the bacterial solute-binding protein SsuA/TauA family.</text>
</comment>